<evidence type="ECO:0000313" key="3">
    <source>
        <dbReference type="Proteomes" id="UP000294933"/>
    </source>
</evidence>
<evidence type="ECO:0000256" key="1">
    <source>
        <dbReference type="SAM" id="MobiDB-lite"/>
    </source>
</evidence>
<protein>
    <submittedName>
        <fullName evidence="2">Uncharacterized protein</fullName>
    </submittedName>
</protein>
<dbReference type="OrthoDB" id="2400485at2759"/>
<evidence type="ECO:0000313" key="2">
    <source>
        <dbReference type="EMBL" id="TDL27435.1"/>
    </source>
</evidence>
<reference evidence="2 3" key="1">
    <citation type="submission" date="2018-06" db="EMBL/GenBank/DDBJ databases">
        <title>A transcriptomic atlas of mushroom development highlights an independent origin of complex multicellularity.</title>
        <authorList>
            <consortium name="DOE Joint Genome Institute"/>
            <person name="Krizsan K."/>
            <person name="Almasi E."/>
            <person name="Merenyi Z."/>
            <person name="Sahu N."/>
            <person name="Viragh M."/>
            <person name="Koszo T."/>
            <person name="Mondo S."/>
            <person name="Kiss B."/>
            <person name="Balint B."/>
            <person name="Kues U."/>
            <person name="Barry K."/>
            <person name="Hegedus J.C."/>
            <person name="Henrissat B."/>
            <person name="Johnson J."/>
            <person name="Lipzen A."/>
            <person name="Ohm R."/>
            <person name="Nagy I."/>
            <person name="Pangilinan J."/>
            <person name="Yan J."/>
            <person name="Xiong Y."/>
            <person name="Grigoriev I.V."/>
            <person name="Hibbett D.S."/>
            <person name="Nagy L.G."/>
        </authorList>
    </citation>
    <scope>NUCLEOTIDE SEQUENCE [LARGE SCALE GENOMIC DNA]</scope>
    <source>
        <strain evidence="2 3">SZMC22713</strain>
    </source>
</reference>
<dbReference type="AlphaFoldDB" id="A0A4Y7QJ64"/>
<feature type="region of interest" description="Disordered" evidence="1">
    <location>
        <begin position="1"/>
        <end position="20"/>
    </location>
</feature>
<dbReference type="EMBL" id="ML170159">
    <property type="protein sequence ID" value="TDL27435.1"/>
    <property type="molecule type" value="Genomic_DNA"/>
</dbReference>
<dbReference type="PANTHER" id="PTHR34213">
    <property type="entry name" value="NUCLEAR TRANSPORT FACTOR 2 (NTF2) FAMILY PROTEIN"/>
    <property type="match status" value="1"/>
</dbReference>
<dbReference type="SUPFAM" id="SSF54427">
    <property type="entry name" value="NTF2-like"/>
    <property type="match status" value="1"/>
</dbReference>
<accession>A0A4Y7QJ64</accession>
<dbReference type="VEuPathDB" id="FungiDB:BD410DRAFT_683936"/>
<dbReference type="PANTHER" id="PTHR34213:SF2">
    <property type="entry name" value="NUCLEAR TRANSPORT FACTOR 2 (NTF2) FAMILY PROTEIN"/>
    <property type="match status" value="1"/>
</dbReference>
<dbReference type="InterPro" id="IPR032710">
    <property type="entry name" value="NTF2-like_dom_sf"/>
</dbReference>
<feature type="non-terminal residue" evidence="2">
    <location>
        <position position="211"/>
    </location>
</feature>
<gene>
    <name evidence="2" type="ORF">BD410DRAFT_683936</name>
</gene>
<sequence>PSSPSESPTQTFHPALVPNPIPTPALLGSAAGGAHYSGAKMHHRHSDIARASFSSGGSPVELEGRRKKVMDDVRELFECRPTIEIFQRSWSKDAEFEDPLSHCKGLDEVVPQVRNVFPKIFSKSTTVSNRVMQSHYDPNRIVFAQTQEYTFKLIGLKKTIKSMVVVDLDDEERIVKLSDLWNGESPPINWGTYRLRRLNARVTPWLVKVPK</sequence>
<feature type="non-terminal residue" evidence="2">
    <location>
        <position position="1"/>
    </location>
</feature>
<name>A0A4Y7QJ64_9AGAM</name>
<dbReference type="Proteomes" id="UP000294933">
    <property type="component" value="Unassembled WGS sequence"/>
</dbReference>
<organism evidence="2 3">
    <name type="scientific">Rickenella mellea</name>
    <dbReference type="NCBI Taxonomy" id="50990"/>
    <lineage>
        <taxon>Eukaryota</taxon>
        <taxon>Fungi</taxon>
        <taxon>Dikarya</taxon>
        <taxon>Basidiomycota</taxon>
        <taxon>Agaricomycotina</taxon>
        <taxon>Agaricomycetes</taxon>
        <taxon>Hymenochaetales</taxon>
        <taxon>Rickenellaceae</taxon>
        <taxon>Rickenella</taxon>
    </lineage>
</organism>
<proteinExistence type="predicted"/>
<feature type="compositionally biased region" description="Polar residues" evidence="1">
    <location>
        <begin position="1"/>
        <end position="12"/>
    </location>
</feature>
<dbReference type="STRING" id="50990.A0A4Y7QJ64"/>
<keyword evidence="3" id="KW-1185">Reference proteome</keyword>